<evidence type="ECO:0000313" key="7">
    <source>
        <dbReference type="Proteomes" id="UP001596512"/>
    </source>
</evidence>
<dbReference type="PANTHER" id="PTHR43280">
    <property type="entry name" value="ARAC-FAMILY TRANSCRIPTIONAL REGULATOR"/>
    <property type="match status" value="1"/>
</dbReference>
<organism evidence="6 7">
    <name type="scientific">Actinokineospora soli</name>
    <dbReference type="NCBI Taxonomy" id="1048753"/>
    <lineage>
        <taxon>Bacteria</taxon>
        <taxon>Bacillati</taxon>
        <taxon>Actinomycetota</taxon>
        <taxon>Actinomycetes</taxon>
        <taxon>Pseudonocardiales</taxon>
        <taxon>Pseudonocardiaceae</taxon>
        <taxon>Actinokineospora</taxon>
    </lineage>
</organism>
<dbReference type="SUPFAM" id="SSF46689">
    <property type="entry name" value="Homeodomain-like"/>
    <property type="match status" value="1"/>
</dbReference>
<accession>A0ABW2TIQ9</accession>
<dbReference type="PROSITE" id="PS00041">
    <property type="entry name" value="HTH_ARAC_FAMILY_1"/>
    <property type="match status" value="1"/>
</dbReference>
<dbReference type="InterPro" id="IPR009057">
    <property type="entry name" value="Homeodomain-like_sf"/>
</dbReference>
<dbReference type="PANTHER" id="PTHR43280:SF32">
    <property type="entry name" value="TRANSCRIPTIONAL REGULATORY PROTEIN"/>
    <property type="match status" value="1"/>
</dbReference>
<sequence length="86" mass="9555">MTPGHLTQAVKAATGRPASQLVREARVHEAKRLLLRTELTVRQVAARVGFGDPAYFCRFFRRETGVSPGDFRRGNGNHGFHHDGRG</sequence>
<dbReference type="PROSITE" id="PS01124">
    <property type="entry name" value="HTH_ARAC_FAMILY_2"/>
    <property type="match status" value="1"/>
</dbReference>
<gene>
    <name evidence="6" type="ORF">ACFQV2_02840</name>
</gene>
<evidence type="ECO:0000256" key="2">
    <source>
        <dbReference type="ARBA" id="ARBA00023125"/>
    </source>
</evidence>
<reference evidence="7" key="1">
    <citation type="journal article" date="2019" name="Int. J. Syst. Evol. Microbiol.">
        <title>The Global Catalogue of Microorganisms (GCM) 10K type strain sequencing project: providing services to taxonomists for standard genome sequencing and annotation.</title>
        <authorList>
            <consortium name="The Broad Institute Genomics Platform"/>
            <consortium name="The Broad Institute Genome Sequencing Center for Infectious Disease"/>
            <person name="Wu L."/>
            <person name="Ma J."/>
        </authorList>
    </citation>
    <scope>NUCLEOTIDE SEQUENCE [LARGE SCALE GENOMIC DNA]</scope>
    <source>
        <strain evidence="7">JCM 17695</strain>
    </source>
</reference>
<keyword evidence="1" id="KW-0805">Transcription regulation</keyword>
<keyword evidence="7" id="KW-1185">Reference proteome</keyword>
<dbReference type="Gene3D" id="1.10.10.60">
    <property type="entry name" value="Homeodomain-like"/>
    <property type="match status" value="1"/>
</dbReference>
<feature type="domain" description="HTH araC/xylS-type" evidence="5">
    <location>
        <begin position="1"/>
        <end position="74"/>
    </location>
</feature>
<evidence type="ECO:0000256" key="1">
    <source>
        <dbReference type="ARBA" id="ARBA00023015"/>
    </source>
</evidence>
<dbReference type="InterPro" id="IPR020449">
    <property type="entry name" value="Tscrpt_reg_AraC-type_HTH"/>
</dbReference>
<dbReference type="EMBL" id="JBHTEY010000004">
    <property type="protein sequence ID" value="MFC7612733.1"/>
    <property type="molecule type" value="Genomic_DNA"/>
</dbReference>
<proteinExistence type="predicted"/>
<name>A0ABW2TIQ9_9PSEU</name>
<dbReference type="InterPro" id="IPR018062">
    <property type="entry name" value="HTH_AraC-typ_CS"/>
</dbReference>
<keyword evidence="3" id="KW-0804">Transcription</keyword>
<dbReference type="InterPro" id="IPR018060">
    <property type="entry name" value="HTH_AraC"/>
</dbReference>
<protein>
    <submittedName>
        <fullName evidence="6">Helix-turn-helix transcriptional regulator</fullName>
    </submittedName>
</protein>
<keyword evidence="2" id="KW-0238">DNA-binding</keyword>
<evidence type="ECO:0000256" key="4">
    <source>
        <dbReference type="SAM" id="MobiDB-lite"/>
    </source>
</evidence>
<feature type="region of interest" description="Disordered" evidence="4">
    <location>
        <begin position="67"/>
        <end position="86"/>
    </location>
</feature>
<dbReference type="Pfam" id="PF12833">
    <property type="entry name" value="HTH_18"/>
    <property type="match status" value="1"/>
</dbReference>
<dbReference type="Proteomes" id="UP001596512">
    <property type="component" value="Unassembled WGS sequence"/>
</dbReference>
<evidence type="ECO:0000256" key="3">
    <source>
        <dbReference type="ARBA" id="ARBA00023163"/>
    </source>
</evidence>
<dbReference type="SMART" id="SM00342">
    <property type="entry name" value="HTH_ARAC"/>
    <property type="match status" value="1"/>
</dbReference>
<evidence type="ECO:0000313" key="6">
    <source>
        <dbReference type="EMBL" id="MFC7612733.1"/>
    </source>
</evidence>
<evidence type="ECO:0000259" key="5">
    <source>
        <dbReference type="PROSITE" id="PS01124"/>
    </source>
</evidence>
<dbReference type="PRINTS" id="PR00032">
    <property type="entry name" value="HTHARAC"/>
</dbReference>
<comment type="caution">
    <text evidence="6">The sequence shown here is derived from an EMBL/GenBank/DDBJ whole genome shotgun (WGS) entry which is preliminary data.</text>
</comment>